<feature type="transmembrane region" description="Helical" evidence="7">
    <location>
        <begin position="164"/>
        <end position="184"/>
    </location>
</feature>
<dbReference type="InterPro" id="IPR050382">
    <property type="entry name" value="MFS_Na/Anion_cotransporter"/>
</dbReference>
<name>A0A9P0GNB1_PHACE</name>
<dbReference type="Pfam" id="PF07690">
    <property type="entry name" value="MFS_1"/>
    <property type="match status" value="1"/>
</dbReference>
<feature type="transmembrane region" description="Helical" evidence="7">
    <location>
        <begin position="190"/>
        <end position="208"/>
    </location>
</feature>
<feature type="transmembrane region" description="Helical" evidence="7">
    <location>
        <begin position="263"/>
        <end position="284"/>
    </location>
</feature>
<dbReference type="EMBL" id="OU896707">
    <property type="protein sequence ID" value="CAH1116344.1"/>
    <property type="molecule type" value="Genomic_DNA"/>
</dbReference>
<dbReference type="PANTHER" id="PTHR11662">
    <property type="entry name" value="SOLUTE CARRIER FAMILY 17"/>
    <property type="match status" value="1"/>
</dbReference>
<feature type="transmembrane region" description="Helical" evidence="7">
    <location>
        <begin position="38"/>
        <end position="56"/>
    </location>
</feature>
<evidence type="ECO:0000256" key="6">
    <source>
        <dbReference type="ARBA" id="ARBA00023136"/>
    </source>
</evidence>
<dbReference type="Proteomes" id="UP001153737">
    <property type="component" value="Chromosome 1"/>
</dbReference>
<dbReference type="GO" id="GO:0006820">
    <property type="term" value="P:monoatomic anion transport"/>
    <property type="evidence" value="ECO:0007669"/>
    <property type="project" value="TreeGrafter"/>
</dbReference>
<dbReference type="GO" id="GO:0016020">
    <property type="term" value="C:membrane"/>
    <property type="evidence" value="ECO:0007669"/>
    <property type="project" value="UniProtKB-SubCell"/>
</dbReference>
<dbReference type="SUPFAM" id="SSF103473">
    <property type="entry name" value="MFS general substrate transporter"/>
    <property type="match status" value="2"/>
</dbReference>
<keyword evidence="3 7" id="KW-0812">Transmembrane</keyword>
<evidence type="ECO:0000256" key="2">
    <source>
        <dbReference type="ARBA" id="ARBA00022448"/>
    </source>
</evidence>
<dbReference type="InterPro" id="IPR011701">
    <property type="entry name" value="MFS"/>
</dbReference>
<comment type="subcellular location">
    <subcellularLocation>
        <location evidence="1">Membrane</location>
        <topology evidence="1">Multi-pass membrane protein</topology>
    </subcellularLocation>
</comment>
<feature type="transmembrane region" description="Helical" evidence="7">
    <location>
        <begin position="322"/>
        <end position="340"/>
    </location>
</feature>
<feature type="transmembrane region" description="Helical" evidence="7">
    <location>
        <begin position="360"/>
        <end position="379"/>
    </location>
</feature>
<evidence type="ECO:0008006" key="10">
    <source>
        <dbReference type="Google" id="ProtNLM"/>
    </source>
</evidence>
<dbReference type="GO" id="GO:0015293">
    <property type="term" value="F:symporter activity"/>
    <property type="evidence" value="ECO:0007669"/>
    <property type="project" value="UniProtKB-KW"/>
</dbReference>
<evidence type="ECO:0000256" key="5">
    <source>
        <dbReference type="ARBA" id="ARBA00022989"/>
    </source>
</evidence>
<reference evidence="8" key="2">
    <citation type="submission" date="2022-10" db="EMBL/GenBank/DDBJ databases">
        <authorList>
            <consortium name="ENA_rothamsted_submissions"/>
            <consortium name="culmorum"/>
            <person name="King R."/>
        </authorList>
    </citation>
    <scope>NUCLEOTIDE SEQUENCE</scope>
</reference>
<keyword evidence="4" id="KW-0769">Symport</keyword>
<sequence>MNTKVEAFEQEDLLDKSKNVAVNRSQQNGNNSGRKTHIPVRFWIGLMVFLTTYINYTTRVNISISIISMTRGKSQKIPECLRDISANNTGTNSTILLPDYGPRYDWDQNLQGYLIGCYFWGYCISSLPGGVISEMLGPYKVIVWTHVGSAILNSLSVFGTHIHFSLLMICRLLLGLMAAIPPYLRMMKSIPFWMLTTLHFGNLYGLYLQLTMVPKFMAEVIGFNLKAAGGLSALPHLSRLFLGTAFGSLGDYLKKKQIVSNAFIRKFFVLFSHIIPGILLIGISFTGCNYVTVVILLTLSMSVNGAAVLTNLQNPQDLAPNFAGSIFGIISFIGGMTGFIGPAVTSAFIKDNNGIKEWGYTFILGGCIYCACGTLFILFGSVQEQSWNRIADEKKEDDQS</sequence>
<evidence type="ECO:0000256" key="1">
    <source>
        <dbReference type="ARBA" id="ARBA00004141"/>
    </source>
</evidence>
<dbReference type="OrthoDB" id="2985014at2759"/>
<keyword evidence="6 7" id="KW-0472">Membrane</keyword>
<evidence type="ECO:0000313" key="9">
    <source>
        <dbReference type="Proteomes" id="UP001153737"/>
    </source>
</evidence>
<dbReference type="AlphaFoldDB" id="A0A9P0GNB1"/>
<protein>
    <recommendedName>
        <fullName evidence="10">Sialin</fullName>
    </recommendedName>
</protein>
<keyword evidence="2" id="KW-0813">Transport</keyword>
<accession>A0A9P0GNB1</accession>
<keyword evidence="9" id="KW-1185">Reference proteome</keyword>
<keyword evidence="5 7" id="KW-1133">Transmembrane helix</keyword>
<evidence type="ECO:0000256" key="3">
    <source>
        <dbReference type="ARBA" id="ARBA00022692"/>
    </source>
</evidence>
<dbReference type="PANTHER" id="PTHR11662:SF336">
    <property type="entry name" value="LP19554P"/>
    <property type="match status" value="1"/>
</dbReference>
<proteinExistence type="predicted"/>
<evidence type="ECO:0000256" key="7">
    <source>
        <dbReference type="SAM" id="Phobius"/>
    </source>
</evidence>
<evidence type="ECO:0000256" key="4">
    <source>
        <dbReference type="ARBA" id="ARBA00022847"/>
    </source>
</evidence>
<organism evidence="8 9">
    <name type="scientific">Phaedon cochleariae</name>
    <name type="common">Mustard beetle</name>
    <dbReference type="NCBI Taxonomy" id="80249"/>
    <lineage>
        <taxon>Eukaryota</taxon>
        <taxon>Metazoa</taxon>
        <taxon>Ecdysozoa</taxon>
        <taxon>Arthropoda</taxon>
        <taxon>Hexapoda</taxon>
        <taxon>Insecta</taxon>
        <taxon>Pterygota</taxon>
        <taxon>Neoptera</taxon>
        <taxon>Endopterygota</taxon>
        <taxon>Coleoptera</taxon>
        <taxon>Polyphaga</taxon>
        <taxon>Cucujiformia</taxon>
        <taxon>Chrysomeloidea</taxon>
        <taxon>Chrysomelidae</taxon>
        <taxon>Chrysomelinae</taxon>
        <taxon>Chrysomelini</taxon>
        <taxon>Phaedon</taxon>
    </lineage>
</organism>
<dbReference type="InterPro" id="IPR036259">
    <property type="entry name" value="MFS_trans_sf"/>
</dbReference>
<dbReference type="FunFam" id="1.20.1250.20:FF:000003">
    <property type="entry name" value="Solute carrier family 17 member 3"/>
    <property type="match status" value="1"/>
</dbReference>
<reference evidence="8" key="1">
    <citation type="submission" date="2022-01" db="EMBL/GenBank/DDBJ databases">
        <authorList>
            <person name="King R."/>
        </authorList>
    </citation>
    <scope>NUCLEOTIDE SEQUENCE</scope>
</reference>
<feature type="transmembrane region" description="Helical" evidence="7">
    <location>
        <begin position="290"/>
        <end position="310"/>
    </location>
</feature>
<evidence type="ECO:0000313" key="8">
    <source>
        <dbReference type="EMBL" id="CAH1116344.1"/>
    </source>
</evidence>
<gene>
    <name evidence="8" type="ORF">PHAECO_LOCUS176</name>
</gene>
<dbReference type="Gene3D" id="1.20.1250.20">
    <property type="entry name" value="MFS general substrate transporter like domains"/>
    <property type="match status" value="2"/>
</dbReference>